<dbReference type="GeneID" id="6008765"/>
<comment type="caution">
    <text evidence="1">The sequence shown here is derived from an EMBL/GenBank/DDBJ whole genome shotgun (WGS) entry which is preliminary data.</text>
</comment>
<dbReference type="RefSeq" id="XP_001832281.1">
    <property type="nucleotide sequence ID" value="XM_001832229.1"/>
</dbReference>
<sequence length="289" mass="32886">MSGIIPFPINDLPSELQREIFVLAADNDPKNTTNLVLVARRVNSWVQPRMYRMVTLGETDVGLFLRTMDSKPPSFFQNHVRHLCLTTGLNILQATRILASCRNVVNLALWVDFLGRGNAPKGSVTPLISSLRLKRLSIEYRHLLDVYYHPSTPPPIWYRTLTHLDLVFWVNTATPPVPFLGELEGLTHLSLGLRGLDILDIDHDYLKSILDDFQRLHILLVLLDEMALEADVPESKDPRIIFMPYPNVVEDWEAYWMGTPNVWSKAEVERSKRLEAAKSVTLGSHSPLT</sequence>
<evidence type="ECO:0008006" key="3">
    <source>
        <dbReference type="Google" id="ProtNLM"/>
    </source>
</evidence>
<dbReference type="EMBL" id="AACS02000009">
    <property type="protein sequence ID" value="EAU89654.1"/>
    <property type="molecule type" value="Genomic_DNA"/>
</dbReference>
<evidence type="ECO:0000313" key="2">
    <source>
        <dbReference type="Proteomes" id="UP000001861"/>
    </source>
</evidence>
<name>A8NBT3_COPC7</name>
<dbReference type="OrthoDB" id="3145912at2759"/>
<organism evidence="1 2">
    <name type="scientific">Coprinopsis cinerea (strain Okayama-7 / 130 / ATCC MYA-4618 / FGSC 9003)</name>
    <name type="common">Inky cap fungus</name>
    <name type="synonym">Hormographiella aspergillata</name>
    <dbReference type="NCBI Taxonomy" id="240176"/>
    <lineage>
        <taxon>Eukaryota</taxon>
        <taxon>Fungi</taxon>
        <taxon>Dikarya</taxon>
        <taxon>Basidiomycota</taxon>
        <taxon>Agaricomycotina</taxon>
        <taxon>Agaricomycetes</taxon>
        <taxon>Agaricomycetidae</taxon>
        <taxon>Agaricales</taxon>
        <taxon>Agaricineae</taxon>
        <taxon>Psathyrellaceae</taxon>
        <taxon>Coprinopsis</taxon>
    </lineage>
</organism>
<gene>
    <name evidence="1" type="ORF">CC1G_02543</name>
</gene>
<keyword evidence="2" id="KW-1185">Reference proteome</keyword>
<reference evidence="1 2" key="1">
    <citation type="journal article" date="2010" name="Proc. Natl. Acad. Sci. U.S.A.">
        <title>Insights into evolution of multicellular fungi from the assembled chromosomes of the mushroom Coprinopsis cinerea (Coprinus cinereus).</title>
        <authorList>
            <person name="Stajich J.E."/>
            <person name="Wilke S.K."/>
            <person name="Ahren D."/>
            <person name="Au C.H."/>
            <person name="Birren B.W."/>
            <person name="Borodovsky M."/>
            <person name="Burns C."/>
            <person name="Canback B."/>
            <person name="Casselton L.A."/>
            <person name="Cheng C.K."/>
            <person name="Deng J."/>
            <person name="Dietrich F.S."/>
            <person name="Fargo D.C."/>
            <person name="Farman M.L."/>
            <person name="Gathman A.C."/>
            <person name="Goldberg J."/>
            <person name="Guigo R."/>
            <person name="Hoegger P.J."/>
            <person name="Hooker J.B."/>
            <person name="Huggins A."/>
            <person name="James T.Y."/>
            <person name="Kamada T."/>
            <person name="Kilaru S."/>
            <person name="Kodira C."/>
            <person name="Kues U."/>
            <person name="Kupfer D."/>
            <person name="Kwan H.S."/>
            <person name="Lomsadze A."/>
            <person name="Li W."/>
            <person name="Lilly W.W."/>
            <person name="Ma L.J."/>
            <person name="Mackey A.J."/>
            <person name="Manning G."/>
            <person name="Martin F."/>
            <person name="Muraguchi H."/>
            <person name="Natvig D.O."/>
            <person name="Palmerini H."/>
            <person name="Ramesh M.A."/>
            <person name="Rehmeyer C.J."/>
            <person name="Roe B.A."/>
            <person name="Shenoy N."/>
            <person name="Stanke M."/>
            <person name="Ter-Hovhannisyan V."/>
            <person name="Tunlid A."/>
            <person name="Velagapudi R."/>
            <person name="Vision T.J."/>
            <person name="Zeng Q."/>
            <person name="Zolan M.E."/>
            <person name="Pukkila P.J."/>
        </authorList>
    </citation>
    <scope>NUCLEOTIDE SEQUENCE [LARGE SCALE GENOMIC DNA]</scope>
    <source>
        <strain evidence="2">Okayama-7 / 130 / ATCC MYA-4618 / FGSC 9003</strain>
    </source>
</reference>
<proteinExistence type="predicted"/>
<dbReference type="InParanoid" id="A8NBT3"/>
<dbReference type="VEuPathDB" id="FungiDB:CC1G_02543"/>
<dbReference type="Proteomes" id="UP000001861">
    <property type="component" value="Unassembled WGS sequence"/>
</dbReference>
<evidence type="ECO:0000313" key="1">
    <source>
        <dbReference type="EMBL" id="EAU89654.1"/>
    </source>
</evidence>
<accession>A8NBT3</accession>
<dbReference type="AlphaFoldDB" id="A8NBT3"/>
<protein>
    <recommendedName>
        <fullName evidence="3">F-box domain-containing protein</fullName>
    </recommendedName>
</protein>
<dbReference type="KEGG" id="cci:CC1G_02543"/>
<dbReference type="eggNOG" id="ENOG502RCB8">
    <property type="taxonomic scope" value="Eukaryota"/>
</dbReference>
<dbReference type="OMA" id="AMEIFFA"/>